<evidence type="ECO:0000313" key="1">
    <source>
        <dbReference type="Proteomes" id="UP000790787"/>
    </source>
</evidence>
<keyword evidence="1" id="KW-1185">Reference proteome</keyword>
<reference evidence="2" key="2">
    <citation type="submission" date="2025-08" db="UniProtKB">
        <authorList>
            <consortium name="RefSeq"/>
        </authorList>
    </citation>
    <scope>IDENTIFICATION</scope>
    <source>
        <tissue evidence="2">Leaf</tissue>
    </source>
</reference>
<proteinExistence type="predicted"/>
<protein>
    <submittedName>
        <fullName evidence="2">Late blight resistance protein homolog R1B-12</fullName>
    </submittedName>
</protein>
<dbReference type="RefSeq" id="XP_075086451.1">
    <property type="nucleotide sequence ID" value="XM_075230350.1"/>
</dbReference>
<organism evidence="1 2">
    <name type="scientific">Nicotiana tabacum</name>
    <name type="common">Common tobacco</name>
    <dbReference type="NCBI Taxonomy" id="4097"/>
    <lineage>
        <taxon>Eukaryota</taxon>
        <taxon>Viridiplantae</taxon>
        <taxon>Streptophyta</taxon>
        <taxon>Embryophyta</taxon>
        <taxon>Tracheophyta</taxon>
        <taxon>Spermatophyta</taxon>
        <taxon>Magnoliopsida</taxon>
        <taxon>eudicotyledons</taxon>
        <taxon>Gunneridae</taxon>
        <taxon>Pentapetalae</taxon>
        <taxon>asterids</taxon>
        <taxon>lamiids</taxon>
        <taxon>Solanales</taxon>
        <taxon>Solanaceae</taxon>
        <taxon>Nicotianoideae</taxon>
        <taxon>Nicotianeae</taxon>
        <taxon>Nicotiana</taxon>
    </lineage>
</organism>
<dbReference type="Proteomes" id="UP000790787">
    <property type="component" value="Chromosome 14"/>
</dbReference>
<reference evidence="1" key="1">
    <citation type="journal article" date="2014" name="Nat. Commun.">
        <title>The tobacco genome sequence and its comparison with those of tomato and potato.</title>
        <authorList>
            <person name="Sierro N."/>
            <person name="Battey J.N."/>
            <person name="Ouadi S."/>
            <person name="Bakaher N."/>
            <person name="Bovet L."/>
            <person name="Willig A."/>
            <person name="Goepfert S."/>
            <person name="Peitsch M.C."/>
            <person name="Ivanov N.V."/>
        </authorList>
    </citation>
    <scope>NUCLEOTIDE SEQUENCE [LARGE SCALE GENOMIC DNA]</scope>
</reference>
<name>A0AC58SN99_TOBAC</name>
<evidence type="ECO:0000313" key="2">
    <source>
        <dbReference type="RefSeq" id="XP_075086451.1"/>
    </source>
</evidence>
<gene>
    <name evidence="2" type="primary">LOC142169115</name>
</gene>
<accession>A0AC58SN99</accession>
<sequence length="373" mass="42234">MAKVGDFYSSSKETKLIDNEYTGEKTHVPATASTQRSLPSVDEEVVGLEDDAESIIQQLTSLPSIDDEVVGFDDDAKSIMQHLTNIPSINEEVVGFEADTKSIIQQLTGGTKEIDIVSIVGMPGLGKTTLARKVFNHFIDNKHFDVRAWCSISKEYSFMKVFAEILKQVIGNLDDIKDEDMPDKLRKNLMRKRYLIVLDDVWEVKAWEDFRLSFPQDENGSRIVVTTRDEEVARQLKHHSNPYSLRFLTVDESWELLRKKVFRKEICPPELLKAGLGVAKNCKGLPLVIVLIAGIIGKQREVSLWHQVANDSSSHALEDQSMKTIESSYDHLEDHLKPCLLYMGLFPEDYKIPVSDLLKLCTKHGHRKYGGSI</sequence>